<keyword evidence="2" id="KW-1185">Reference proteome</keyword>
<dbReference type="Pfam" id="PF04229">
    <property type="entry name" value="GrpB"/>
    <property type="match status" value="1"/>
</dbReference>
<dbReference type="Gene3D" id="3.30.460.10">
    <property type="entry name" value="Beta Polymerase, domain 2"/>
    <property type="match status" value="1"/>
</dbReference>
<dbReference type="PANTHER" id="PTHR34822">
    <property type="entry name" value="GRPB DOMAIN PROTEIN (AFU_ORTHOLOGUE AFUA_1G01530)"/>
    <property type="match status" value="1"/>
</dbReference>
<dbReference type="PANTHER" id="PTHR34822:SF1">
    <property type="entry name" value="GRPB FAMILY PROTEIN"/>
    <property type="match status" value="1"/>
</dbReference>
<evidence type="ECO:0000313" key="2">
    <source>
        <dbReference type="Proteomes" id="UP000233534"/>
    </source>
</evidence>
<dbReference type="GO" id="GO:0016301">
    <property type="term" value="F:kinase activity"/>
    <property type="evidence" value="ECO:0007669"/>
    <property type="project" value="UniProtKB-KW"/>
</dbReference>
<reference evidence="1 2" key="1">
    <citation type="submission" date="2017-12" db="EMBL/GenBank/DDBJ databases">
        <title>Complete genome sequence of Herbivorax saccincola GGR1, a novel Cellulosome-producing hydrolytic bacterium in a thermophilic biogas plant, established by Illumina and Nanopore MinION sequencing.</title>
        <authorList>
            <person name="Pechtl A."/>
            <person name="Ruckert C."/>
            <person name="Koeck D.E."/>
            <person name="Maus I."/>
            <person name="Winkler A."/>
            <person name="Kalinowski J."/>
            <person name="Puhler A."/>
            <person name="Schwarz W.W."/>
            <person name="Zverlov V.V."/>
            <person name="Schluter A."/>
            <person name="Liebl W."/>
        </authorList>
    </citation>
    <scope>NUCLEOTIDE SEQUENCE [LARGE SCALE GENOMIC DNA]</scope>
    <source>
        <strain evidence="2">SR1</strain>
    </source>
</reference>
<keyword evidence="1" id="KW-0808">Transferase</keyword>
<name>A0A2K9E7S5_9FIRM</name>
<proteinExistence type="predicted"/>
<dbReference type="KEGG" id="hsc:HVS_08440"/>
<dbReference type="SUPFAM" id="SSF81301">
    <property type="entry name" value="Nucleotidyltransferase"/>
    <property type="match status" value="1"/>
</dbReference>
<dbReference type="RefSeq" id="WP_101301130.1">
    <property type="nucleotide sequence ID" value="NZ_CP025197.1"/>
</dbReference>
<gene>
    <name evidence="1" type="ORF">HVS_08440</name>
</gene>
<dbReference type="Proteomes" id="UP000233534">
    <property type="component" value="Chromosome"/>
</dbReference>
<dbReference type="EMBL" id="CP025197">
    <property type="protein sequence ID" value="AUG57596.1"/>
    <property type="molecule type" value="Genomic_DNA"/>
</dbReference>
<sequence>MKKLSEMSNEELWRLFPIIITEYNKDWPRLYSEEKLHIEKAIGAEKIFRINHFGSTSISGMLAKPTIDILLEVFEYVENDYIIRKMEEIGYIYSPQVDNPPPHIMFLKGYTPEGFKGQAYHVHVRYPGDWDELYFRDYLISNPDLAKRYGELKLELKKIYEFNRDGYTKAKSEFIKEVTQMAKNKLKGKYVPVF</sequence>
<protein>
    <submittedName>
        <fullName evidence="1">Dephospho-CoA kinase/protein folding accessory domain-containing protein</fullName>
    </submittedName>
</protein>
<dbReference type="InterPro" id="IPR043519">
    <property type="entry name" value="NT_sf"/>
</dbReference>
<dbReference type="AlphaFoldDB" id="A0A2K9E7S5"/>
<keyword evidence="1" id="KW-0418">Kinase</keyword>
<organism evidence="1 2">
    <name type="scientific">Acetivibrio saccincola</name>
    <dbReference type="NCBI Taxonomy" id="1677857"/>
    <lineage>
        <taxon>Bacteria</taxon>
        <taxon>Bacillati</taxon>
        <taxon>Bacillota</taxon>
        <taxon>Clostridia</taxon>
        <taxon>Eubacteriales</taxon>
        <taxon>Oscillospiraceae</taxon>
        <taxon>Acetivibrio</taxon>
    </lineage>
</organism>
<evidence type="ECO:0000313" key="1">
    <source>
        <dbReference type="EMBL" id="AUG57596.1"/>
    </source>
</evidence>
<accession>A0A2K9E7S5</accession>
<dbReference type="InterPro" id="IPR007344">
    <property type="entry name" value="GrpB/CoaE"/>
</dbReference>